<feature type="region of interest" description="Disordered" evidence="1">
    <location>
        <begin position="189"/>
        <end position="219"/>
    </location>
</feature>
<feature type="compositionally biased region" description="Polar residues" evidence="1">
    <location>
        <begin position="159"/>
        <end position="171"/>
    </location>
</feature>
<dbReference type="EMBL" id="JANBOH010000008">
    <property type="protein sequence ID" value="KAJ1648260.1"/>
    <property type="molecule type" value="Genomic_DNA"/>
</dbReference>
<name>A0A9W7XRY6_9FUNG</name>
<feature type="region of interest" description="Disordered" evidence="1">
    <location>
        <begin position="1722"/>
        <end position="1743"/>
    </location>
</feature>
<feature type="compositionally biased region" description="Polar residues" evidence="1">
    <location>
        <begin position="1461"/>
        <end position="1473"/>
    </location>
</feature>
<feature type="compositionally biased region" description="Basic and acidic residues" evidence="1">
    <location>
        <begin position="121"/>
        <end position="138"/>
    </location>
</feature>
<feature type="compositionally biased region" description="Polar residues" evidence="1">
    <location>
        <begin position="1394"/>
        <end position="1407"/>
    </location>
</feature>
<feature type="region of interest" description="Disordered" evidence="1">
    <location>
        <begin position="1450"/>
        <end position="1513"/>
    </location>
</feature>
<evidence type="ECO:0000313" key="3">
    <source>
        <dbReference type="Proteomes" id="UP001145021"/>
    </source>
</evidence>
<feature type="compositionally biased region" description="Low complexity" evidence="1">
    <location>
        <begin position="1344"/>
        <end position="1353"/>
    </location>
</feature>
<feature type="compositionally biased region" description="Low complexity" evidence="1">
    <location>
        <begin position="209"/>
        <end position="219"/>
    </location>
</feature>
<sequence length="1743" mass="196900">MRWAMSIVRFGLQLPMEDIDLIQVASKKYNDIFFVLYQLELSDFDKDDKKMVAMLHRSMVELICRTSTLFNPRCFFEDELPLRTIKNQYRDRVVHVRDSCVFGKRETRSKASDQSNNDADMQDRKPADSAKSQQHSEAEPAEPVGNANIHLPENLYDQEPNSSTKQSMGTGTSSGGLDKKSVALALATADQEDSSLSQGKGFTRKARPRTNTNTTADTTTTIRSTTSTLAAETHPLVSKARLAGALVLWDRYVQLLERMMQTYSTMIRTIQQDTPVNVVISITERLLLVVDLILSQKGGNPRLQRWTEKYKPVIGSVLWDKTWGTIGERLEYSAIKLAIDVWGRVISMPNVPNDVLLRCFHFWLHREKVLDTWLQLLGQIANRVLHAHYPNDPSIGGNIMHVRIMDFSIVGTTTDNEAKAILRAYAQTHINLDAISDHSYCLYTNHMCTVVENGLRIQKIVEKNGVHYVQRPPTANYILHYFGKPIFEIAWHRGRATRYNIEARCRIMRLLSQILILREDPSDPIRPAYLNTIISIIRRETVELNHVQAVLSIVPSLLMNSQHMRPFITQFLCLVCKVIPRISSEFKLVLSQTKLRHSAYEALSALIAFSGYYYSIKRSDLIRDRDGQIKEAFIRSITQQSTNVESQHCSNSIRDVVSKSVLEDAVLSEYLQIYYKILLSSVVIEKETGNLQYLTCVIVTFLHQYSEFNPEYVQIFVEFYVEQLQNTRDEKLAAAYIYGLIQAAMVTWKGMLSDQHYRVIFTALVHGLSNCDKNLKRYTHWNQYHQVFISSVRCLSIWISAVPSHGLFSQDLVSELMALLHRCNAFMSSSIPENQIKVEPLGRKLQVVSSTETHDSLWYPDFTAKLSSTISKPGFQTSEGDRNQYFTSYTALGGLSLSDGVQKSNASEEKAKQTPNKRVLSDSLYKVLSTTIAVYSMFLLRGIDKYQLDTSLLPQDALLMRNALYSNTVPDNSVVLSGCGEEVEELLKDYRPVSVSFYSGYYRTIYSTINFQRFENGKWSDSIDLNISRYPSGSKLWVTMTTNPMAETIVDSSSSKSPAQSNSKNSDASNYPSNEGNKRSVESAVTQPWIRMTEGMISNGPLRSTFDILDMSGHIRHVRPIVDDEGEQAMEERTADEFKRLHNARAEPDVHFPQARPLEYAPRGRKHIRKQLYEHQIIDWSFLSVSEPMLRELDFLDDLDPPFSAFAGIVYLRSADSLTVERTMAKGPIKGISPEFSRFLASLGRNRSAPVERMKRYPDDPLLIRYSFKEQSFQVSYDLAPNVGSLISGCTMRQRDNERFYKLLYDRGIYVMWFDIYQGDLDHQLAWQFLDSCYSVVISQAQGTQGTQGTQGQERSRTESSQAPPASRSPNILFTSDKPLQNENNLSGIEGRTRSATTQPDYASASSPDKKSRLHESSKASDVARTPGADHGFHKPKAIGLFQRAIGMARREHAAEETHTLSRSTSEPHSASKTKIAPCIPTTEPKEQQQQQQQPHPHRDHQPCQQAQSSTDYSDTLVGLKEALRMSIDKNTSLFEKMQDEGKPKETESSTPISPVFRSPANARTFSESEAHRNEGLSVSGSPRSSSSEFTNKVRLLIALAPIPHTGGRLVKITMSANDSSKQMNNEFIRMTGPLMPSMVVEAKNLASLLSATVMDASANIASLRCEDFSVVSRRVEMITSIIESFSVKHRSISDAHKFMYPVGKSGVQNTFDIPCSTIASGSARNSNDKGKDKGKGKERQWE</sequence>
<dbReference type="SUPFAM" id="SSF48371">
    <property type="entry name" value="ARM repeat"/>
    <property type="match status" value="1"/>
</dbReference>
<comment type="caution">
    <text evidence="2">The sequence shown here is derived from an EMBL/GenBank/DDBJ whole genome shotgun (WGS) entry which is preliminary data.</text>
</comment>
<feature type="region of interest" description="Disordered" evidence="1">
    <location>
        <begin position="105"/>
        <end position="177"/>
    </location>
</feature>
<gene>
    <name evidence="2" type="ORF">LPJ64_000416</name>
</gene>
<dbReference type="Proteomes" id="UP001145021">
    <property type="component" value="Unassembled WGS sequence"/>
</dbReference>
<feature type="compositionally biased region" description="Low complexity" evidence="1">
    <location>
        <begin position="1052"/>
        <end position="1066"/>
    </location>
</feature>
<proteinExistence type="predicted"/>
<feature type="compositionally biased region" description="Basic and acidic residues" evidence="1">
    <location>
        <begin position="1450"/>
        <end position="1460"/>
    </location>
</feature>
<feature type="compositionally biased region" description="Basic and acidic residues" evidence="1">
    <location>
        <begin position="1408"/>
        <end position="1419"/>
    </location>
</feature>
<feature type="region of interest" description="Disordered" evidence="1">
    <location>
        <begin position="1344"/>
        <end position="1436"/>
    </location>
</feature>
<keyword evidence="3" id="KW-1185">Reference proteome</keyword>
<dbReference type="InterPro" id="IPR016024">
    <property type="entry name" value="ARM-type_fold"/>
</dbReference>
<accession>A0A9W7XRY6</accession>
<feature type="compositionally biased region" description="Basic and acidic residues" evidence="1">
    <location>
        <begin position="1537"/>
        <end position="1548"/>
    </location>
</feature>
<organism evidence="2 3">
    <name type="scientific">Coemansia asiatica</name>
    <dbReference type="NCBI Taxonomy" id="1052880"/>
    <lineage>
        <taxon>Eukaryota</taxon>
        <taxon>Fungi</taxon>
        <taxon>Fungi incertae sedis</taxon>
        <taxon>Zoopagomycota</taxon>
        <taxon>Kickxellomycotina</taxon>
        <taxon>Kickxellomycetes</taxon>
        <taxon>Kickxellales</taxon>
        <taxon>Kickxellaceae</taxon>
        <taxon>Coemansia</taxon>
    </lineage>
</organism>
<evidence type="ECO:0000313" key="2">
    <source>
        <dbReference type="EMBL" id="KAJ1648260.1"/>
    </source>
</evidence>
<evidence type="ECO:0000256" key="1">
    <source>
        <dbReference type="SAM" id="MobiDB-lite"/>
    </source>
</evidence>
<protein>
    <submittedName>
        <fullName evidence="2">Uncharacterized protein</fullName>
    </submittedName>
</protein>
<feature type="region of interest" description="Disordered" evidence="1">
    <location>
        <begin position="1537"/>
        <end position="1588"/>
    </location>
</feature>
<feature type="compositionally biased region" description="Polar residues" evidence="1">
    <location>
        <begin position="1359"/>
        <end position="1387"/>
    </location>
</feature>
<reference evidence="2" key="1">
    <citation type="submission" date="2022-07" db="EMBL/GenBank/DDBJ databases">
        <title>Phylogenomic reconstructions and comparative analyses of Kickxellomycotina fungi.</title>
        <authorList>
            <person name="Reynolds N.K."/>
            <person name="Stajich J.E."/>
            <person name="Barry K."/>
            <person name="Grigoriev I.V."/>
            <person name="Crous P."/>
            <person name="Smith M.E."/>
        </authorList>
    </citation>
    <scope>NUCLEOTIDE SEQUENCE</scope>
    <source>
        <strain evidence="2">NBRC 105413</strain>
    </source>
</reference>
<feature type="region of interest" description="Disordered" evidence="1">
    <location>
        <begin position="1049"/>
        <end position="1083"/>
    </location>
</feature>
<feature type="compositionally biased region" description="Low complexity" evidence="1">
    <location>
        <begin position="1578"/>
        <end position="1588"/>
    </location>
</feature>
<feature type="compositionally biased region" description="Basic and acidic residues" evidence="1">
    <location>
        <begin position="1727"/>
        <end position="1743"/>
    </location>
</feature>